<dbReference type="RefSeq" id="WP_188576298.1">
    <property type="nucleotide sequence ID" value="NZ_BMCT01000001.1"/>
</dbReference>
<name>A0A917BRM0_9HYPH</name>
<keyword evidence="3" id="KW-0560">Oxidoreductase</keyword>
<dbReference type="InterPro" id="IPR002346">
    <property type="entry name" value="Mopterin_DH_FAD-bd"/>
</dbReference>
<evidence type="ECO:0000256" key="2">
    <source>
        <dbReference type="ARBA" id="ARBA00022827"/>
    </source>
</evidence>
<keyword evidence="6" id="KW-1185">Reference proteome</keyword>
<evidence type="ECO:0000313" key="5">
    <source>
        <dbReference type="EMBL" id="GGF54162.1"/>
    </source>
</evidence>
<feature type="domain" description="FAD-binding PCMH-type" evidence="4">
    <location>
        <begin position="1"/>
        <end position="177"/>
    </location>
</feature>
<organism evidence="5 6">
    <name type="scientific">Azorhizobium oxalatiphilum</name>
    <dbReference type="NCBI Taxonomy" id="980631"/>
    <lineage>
        <taxon>Bacteria</taxon>
        <taxon>Pseudomonadati</taxon>
        <taxon>Pseudomonadota</taxon>
        <taxon>Alphaproteobacteria</taxon>
        <taxon>Hyphomicrobiales</taxon>
        <taxon>Xanthobacteraceae</taxon>
        <taxon>Azorhizobium</taxon>
    </lineage>
</organism>
<gene>
    <name evidence="5" type="ORF">GCM10007301_12070</name>
</gene>
<dbReference type="SUPFAM" id="SSF56176">
    <property type="entry name" value="FAD-binding/transporter-associated domain-like"/>
    <property type="match status" value="1"/>
</dbReference>
<accession>A0A917BRM0</accession>
<dbReference type="Gene3D" id="3.30.43.10">
    <property type="entry name" value="Uridine Diphospho-n-acetylenolpyruvylglucosamine Reductase, domain 2"/>
    <property type="match status" value="1"/>
</dbReference>
<dbReference type="InterPro" id="IPR016169">
    <property type="entry name" value="FAD-bd_PCMH_sub2"/>
</dbReference>
<evidence type="ECO:0000256" key="3">
    <source>
        <dbReference type="ARBA" id="ARBA00023002"/>
    </source>
</evidence>
<dbReference type="PANTHER" id="PTHR42659:SF2">
    <property type="entry name" value="XANTHINE DEHYDROGENASE SUBUNIT C-RELATED"/>
    <property type="match status" value="1"/>
</dbReference>
<dbReference type="InterPro" id="IPR016166">
    <property type="entry name" value="FAD-bd_PCMH"/>
</dbReference>
<dbReference type="Proteomes" id="UP000606044">
    <property type="component" value="Unassembled WGS sequence"/>
</dbReference>
<dbReference type="PROSITE" id="PS51387">
    <property type="entry name" value="FAD_PCMH"/>
    <property type="match status" value="1"/>
</dbReference>
<dbReference type="EMBL" id="BMCT01000001">
    <property type="protein sequence ID" value="GGF54162.1"/>
    <property type="molecule type" value="Genomic_DNA"/>
</dbReference>
<dbReference type="Pfam" id="PF00941">
    <property type="entry name" value="FAD_binding_5"/>
    <property type="match status" value="1"/>
</dbReference>
<dbReference type="GO" id="GO:0071949">
    <property type="term" value="F:FAD binding"/>
    <property type="evidence" value="ECO:0007669"/>
    <property type="project" value="InterPro"/>
</dbReference>
<dbReference type="PANTHER" id="PTHR42659">
    <property type="entry name" value="XANTHINE DEHYDROGENASE SUBUNIT C-RELATED"/>
    <property type="match status" value="1"/>
</dbReference>
<keyword evidence="2" id="KW-0274">FAD</keyword>
<dbReference type="InterPro" id="IPR051312">
    <property type="entry name" value="Diverse_Substr_Oxidored"/>
</dbReference>
<proteinExistence type="predicted"/>
<evidence type="ECO:0000313" key="6">
    <source>
        <dbReference type="Proteomes" id="UP000606044"/>
    </source>
</evidence>
<reference evidence="5" key="2">
    <citation type="submission" date="2020-09" db="EMBL/GenBank/DDBJ databases">
        <authorList>
            <person name="Sun Q."/>
            <person name="Sedlacek I."/>
        </authorList>
    </citation>
    <scope>NUCLEOTIDE SEQUENCE</scope>
    <source>
        <strain evidence="5">CCM 7897</strain>
    </source>
</reference>
<dbReference type="InterPro" id="IPR036318">
    <property type="entry name" value="FAD-bd_PCMH-like_sf"/>
</dbReference>
<evidence type="ECO:0000259" key="4">
    <source>
        <dbReference type="PROSITE" id="PS51387"/>
    </source>
</evidence>
<dbReference type="AlphaFoldDB" id="A0A917BRM0"/>
<evidence type="ECO:0000256" key="1">
    <source>
        <dbReference type="ARBA" id="ARBA00022630"/>
    </source>
</evidence>
<comment type="caution">
    <text evidence="5">The sequence shown here is derived from an EMBL/GenBank/DDBJ whole genome shotgun (WGS) entry which is preliminary data.</text>
</comment>
<keyword evidence="1" id="KW-0285">Flavoprotein</keyword>
<reference evidence="5" key="1">
    <citation type="journal article" date="2014" name="Int. J. Syst. Evol. Microbiol.">
        <title>Complete genome sequence of Corynebacterium casei LMG S-19264T (=DSM 44701T), isolated from a smear-ripened cheese.</title>
        <authorList>
            <consortium name="US DOE Joint Genome Institute (JGI-PGF)"/>
            <person name="Walter F."/>
            <person name="Albersmeier A."/>
            <person name="Kalinowski J."/>
            <person name="Ruckert C."/>
        </authorList>
    </citation>
    <scope>NUCLEOTIDE SEQUENCE</scope>
    <source>
        <strain evidence="5">CCM 7897</strain>
    </source>
</reference>
<sequence>MKPAAFEYARPADLAEACALLGELGDAAMPVAGGQSLVPMMSLRLTGFETLLDISRLDALKVVRDEETHVFIGAAVTHAMIEDGKVPDPAFGLMARVASKIAYRAVRNMGTIGGSVGLADPASDWPCCLLALGAEVVLAGAEGERVLGAGGFFLGPYETARDPAEIITGFRIPKLSAGARWGTFKVARKSGAFSDSLAIAVLTAEGEARVALTGTLDHAQLLPGASAALAAGDLAAVREAARAEVAQADPDADAYRLRCHVATVTRAAEEALTMEPRR</sequence>
<dbReference type="InterPro" id="IPR016167">
    <property type="entry name" value="FAD-bd_PCMH_sub1"/>
</dbReference>
<dbReference type="Gene3D" id="3.30.465.10">
    <property type="match status" value="1"/>
</dbReference>
<dbReference type="GO" id="GO:0016491">
    <property type="term" value="F:oxidoreductase activity"/>
    <property type="evidence" value="ECO:0007669"/>
    <property type="project" value="UniProtKB-KW"/>
</dbReference>
<protein>
    <submittedName>
        <fullName evidence="5">Carbon monoxide dehydrogenase</fullName>
    </submittedName>
</protein>